<feature type="compositionally biased region" description="Basic and acidic residues" evidence="13">
    <location>
        <begin position="527"/>
        <end position="537"/>
    </location>
</feature>
<evidence type="ECO:0000256" key="2">
    <source>
        <dbReference type="ARBA" id="ARBA00004123"/>
    </source>
</evidence>
<keyword evidence="6" id="KW-0223">Dioxygenase</keyword>
<keyword evidence="5" id="KW-0847">Vitamin C</keyword>
<feature type="region of interest" description="Disordered" evidence="13">
    <location>
        <begin position="645"/>
        <end position="690"/>
    </location>
</feature>
<dbReference type="GO" id="GO:0009896">
    <property type="term" value="P:positive regulation of catabolic process"/>
    <property type="evidence" value="ECO:0007669"/>
    <property type="project" value="UniProtKB-ARBA"/>
</dbReference>
<evidence type="ECO:0000256" key="3">
    <source>
        <dbReference type="ARBA" id="ARBA00007443"/>
    </source>
</evidence>
<dbReference type="Pfam" id="PF13661">
    <property type="entry name" value="2OG-FeII_Oxy_4"/>
    <property type="match status" value="1"/>
</dbReference>
<evidence type="ECO:0000256" key="7">
    <source>
        <dbReference type="ARBA" id="ARBA00023002"/>
    </source>
</evidence>
<protein>
    <recommendedName>
        <fullName evidence="12">uS12 prolyl 3,4-dihydroxylase</fullName>
    </recommendedName>
</protein>
<feature type="compositionally biased region" description="Basic and acidic residues" evidence="13">
    <location>
        <begin position="570"/>
        <end position="585"/>
    </location>
</feature>
<keyword evidence="9" id="KW-0539">Nucleus</keyword>
<feature type="region of interest" description="Disordered" evidence="13">
    <location>
        <begin position="283"/>
        <end position="315"/>
    </location>
</feature>
<dbReference type="GO" id="GO:0031543">
    <property type="term" value="F:peptidyl-proline dioxygenase activity"/>
    <property type="evidence" value="ECO:0007669"/>
    <property type="project" value="TreeGrafter"/>
</dbReference>
<sequence>MGKRKAESAAGKPNKKQAKEAVAKTTTVGAAAKTTVQAEFDEKLFASEQKYHDEYVSSGPYTHAVIQPLMNDDLLRAVRKEIIENINFTPKETDIYRIHQSGDLANLSGLSAEELKLFPNLLRLRSALYSEEFRNLVSGITGCGKMSGKKQDMAVNVYTKGCHLLNHDDVIGSRRVSYILYLTDPDEPWKPEWGGALRLYPTVKAADGETRTPLPNWTKVIPPAWNQLSFFEVKPGESFHDVEEVTVPEKVRMAISGWFHIPQEGEDGYIEGLEEELAEKSSLQQLTSKGSDNDFPVPKVVSYPPEPEKKEGEEEEAIEFTVEDLDFLRKYLNPHYLTPDTLYAFSRELKAEASIQLDEILHPKFAEKLKAYILARDGTEKDPLPSDTATKEGWAIAKPPHKQRFLYLAPSTKPVNDDENPYQTLLTTVFPSTAWKKWLSLATGLSLKDYEVLGRRFRRGLDYQLATGWEPEEKKDGEDTTMEEEEQLRVEVCLSLTPTDGWVPVEEEPEKKMSKKQSKKKSRKGKKEVEELKKPEDQPQEGGVGGYEMYMFADDPPSDVDSDEEEEAEGKDGKKEKKDKKDQKQDPAVYQASKQEDDAVAFSMPAQWNRMSIVLRDRGLLRFVKYVSWAAKGDRWDVVGAWSGTITEEDDEDEDDLEVIEGSDLEGEEPSDSDDDGDDDEAEGSGDESD</sequence>
<evidence type="ECO:0000256" key="5">
    <source>
        <dbReference type="ARBA" id="ARBA00022896"/>
    </source>
</evidence>
<evidence type="ECO:0000256" key="4">
    <source>
        <dbReference type="ARBA" id="ARBA00022723"/>
    </source>
</evidence>
<dbReference type="STRING" id="1160509.A0A3N4HUN0"/>
<feature type="compositionally biased region" description="Basic residues" evidence="13">
    <location>
        <begin position="513"/>
        <end position="526"/>
    </location>
</feature>
<feature type="compositionally biased region" description="Acidic residues" evidence="13">
    <location>
        <begin position="556"/>
        <end position="569"/>
    </location>
</feature>
<evidence type="ECO:0000256" key="10">
    <source>
        <dbReference type="ARBA" id="ARBA00047444"/>
    </source>
</evidence>
<evidence type="ECO:0000313" key="16">
    <source>
        <dbReference type="Proteomes" id="UP000275078"/>
    </source>
</evidence>
<dbReference type="Pfam" id="PF10637">
    <property type="entry name" value="Ofd1_CTDD"/>
    <property type="match status" value="1"/>
</dbReference>
<dbReference type="EMBL" id="ML119762">
    <property type="protein sequence ID" value="RPA75540.1"/>
    <property type="molecule type" value="Genomic_DNA"/>
</dbReference>
<dbReference type="GO" id="GO:0006449">
    <property type="term" value="P:regulation of translational termination"/>
    <property type="evidence" value="ECO:0007669"/>
    <property type="project" value="TreeGrafter"/>
</dbReference>
<dbReference type="OrthoDB" id="430522at2759"/>
<feature type="region of interest" description="Disordered" evidence="13">
    <location>
        <begin position="500"/>
        <end position="600"/>
    </location>
</feature>
<evidence type="ECO:0000256" key="12">
    <source>
        <dbReference type="ARBA" id="ARBA00081607"/>
    </source>
</evidence>
<evidence type="ECO:0000256" key="6">
    <source>
        <dbReference type="ARBA" id="ARBA00022964"/>
    </source>
</evidence>
<dbReference type="InterPro" id="IPR019601">
    <property type="entry name" value="Oxoglutarate/Fe-dep_Oase_C"/>
</dbReference>
<dbReference type="PROSITE" id="PS51471">
    <property type="entry name" value="FE2OG_OXY"/>
    <property type="match status" value="1"/>
</dbReference>
<dbReference type="GO" id="GO:0005634">
    <property type="term" value="C:nucleus"/>
    <property type="evidence" value="ECO:0007669"/>
    <property type="project" value="UniProtKB-SubCell"/>
</dbReference>
<dbReference type="Gene3D" id="3.60.130.20">
    <property type="entry name" value="Oxoglutarate/iron-dependent oxygenase, C-terminal degradation domain"/>
    <property type="match status" value="1"/>
</dbReference>
<dbReference type="InterPro" id="IPR005123">
    <property type="entry name" value="Oxoglu/Fe-dep_dioxygenase_dom"/>
</dbReference>
<dbReference type="InterPro" id="IPR039558">
    <property type="entry name" value="TPA1/OFD1_N"/>
</dbReference>
<keyword evidence="7" id="KW-0560">Oxidoreductase</keyword>
<dbReference type="PANTHER" id="PTHR12117">
    <property type="entry name" value="HISTONE ACETYLTRANSFERASE COMPLEX"/>
    <property type="match status" value="1"/>
</dbReference>
<dbReference type="GO" id="GO:0031418">
    <property type="term" value="F:L-ascorbic acid binding"/>
    <property type="evidence" value="ECO:0007669"/>
    <property type="project" value="UniProtKB-KW"/>
</dbReference>
<dbReference type="Gene3D" id="2.60.120.620">
    <property type="entry name" value="q2cbj1_9rhob like domain"/>
    <property type="match status" value="1"/>
</dbReference>
<proteinExistence type="inferred from homology"/>
<dbReference type="InterPro" id="IPR043044">
    <property type="entry name" value="TPA1/Ofd1_C"/>
</dbReference>
<dbReference type="InterPro" id="IPR051842">
    <property type="entry name" value="uS12_prolyl_hydroxylase"/>
</dbReference>
<dbReference type="GO" id="GO:0005737">
    <property type="term" value="C:cytoplasm"/>
    <property type="evidence" value="ECO:0007669"/>
    <property type="project" value="TreeGrafter"/>
</dbReference>
<evidence type="ECO:0000313" key="15">
    <source>
        <dbReference type="EMBL" id="RPA75540.1"/>
    </source>
</evidence>
<evidence type="ECO:0000256" key="13">
    <source>
        <dbReference type="SAM" id="MobiDB-lite"/>
    </source>
</evidence>
<name>A0A3N4HUN0_ASCIM</name>
<keyword evidence="8" id="KW-0408">Iron</keyword>
<dbReference type="InterPro" id="IPR006620">
    <property type="entry name" value="Pro_4_hyd_alph"/>
</dbReference>
<organism evidence="15 16">
    <name type="scientific">Ascobolus immersus RN42</name>
    <dbReference type="NCBI Taxonomy" id="1160509"/>
    <lineage>
        <taxon>Eukaryota</taxon>
        <taxon>Fungi</taxon>
        <taxon>Dikarya</taxon>
        <taxon>Ascomycota</taxon>
        <taxon>Pezizomycotina</taxon>
        <taxon>Pezizomycetes</taxon>
        <taxon>Pezizales</taxon>
        <taxon>Ascobolaceae</taxon>
        <taxon>Ascobolus</taxon>
    </lineage>
</organism>
<comment type="similarity">
    <text evidence="3">Belongs to the TPA1 family.</text>
</comment>
<dbReference type="PANTHER" id="PTHR12117:SF0">
    <property type="entry name" value="PROLYL 3-HYDROXYLASE OGFOD1"/>
    <property type="match status" value="1"/>
</dbReference>
<comment type="catalytic activity">
    <reaction evidence="10">
        <text>[ribosomal protein uS12]-L-proline + 2-oxoglutarate + O2 = [ribosomal protein uS12]-(3S)-3-hydroxy-L-proline + succinate + CO2</text>
        <dbReference type="Rhea" id="RHEA:54156"/>
        <dbReference type="Rhea" id="RHEA-COMP:13816"/>
        <dbReference type="Rhea" id="RHEA-COMP:13818"/>
        <dbReference type="ChEBI" id="CHEBI:15379"/>
        <dbReference type="ChEBI" id="CHEBI:16526"/>
        <dbReference type="ChEBI" id="CHEBI:16810"/>
        <dbReference type="ChEBI" id="CHEBI:30031"/>
        <dbReference type="ChEBI" id="CHEBI:50342"/>
        <dbReference type="ChEBI" id="CHEBI:85428"/>
    </reaction>
</comment>
<keyword evidence="16" id="KW-1185">Reference proteome</keyword>
<comment type="subcellular location">
    <subcellularLocation>
        <location evidence="2">Nucleus</location>
    </subcellularLocation>
</comment>
<keyword evidence="4" id="KW-0479">Metal-binding</keyword>
<dbReference type="AlphaFoldDB" id="A0A3N4HUN0"/>
<dbReference type="GO" id="GO:0005506">
    <property type="term" value="F:iron ion binding"/>
    <property type="evidence" value="ECO:0007669"/>
    <property type="project" value="InterPro"/>
</dbReference>
<dbReference type="Proteomes" id="UP000275078">
    <property type="component" value="Unassembled WGS sequence"/>
</dbReference>
<evidence type="ECO:0000256" key="8">
    <source>
        <dbReference type="ARBA" id="ARBA00023004"/>
    </source>
</evidence>
<gene>
    <name evidence="15" type="ORF">BJ508DRAFT_418105</name>
</gene>
<evidence type="ECO:0000259" key="14">
    <source>
        <dbReference type="PROSITE" id="PS51471"/>
    </source>
</evidence>
<feature type="compositionally biased region" description="Acidic residues" evidence="13">
    <location>
        <begin position="647"/>
        <end position="690"/>
    </location>
</feature>
<feature type="domain" description="Fe2OG dioxygenase" evidence="14">
    <location>
        <begin position="149"/>
        <end position="261"/>
    </location>
</feature>
<comment type="cofactor">
    <cofactor evidence="1">
        <name>L-ascorbate</name>
        <dbReference type="ChEBI" id="CHEBI:38290"/>
    </cofactor>
</comment>
<dbReference type="FunFam" id="2.60.120.620:FF:000014">
    <property type="entry name" value="Prolyl 3,4-dihydroxylase TPA1"/>
    <property type="match status" value="1"/>
</dbReference>
<dbReference type="GO" id="GO:0010604">
    <property type="term" value="P:positive regulation of macromolecule metabolic process"/>
    <property type="evidence" value="ECO:0007669"/>
    <property type="project" value="UniProtKB-ARBA"/>
</dbReference>
<evidence type="ECO:0000256" key="9">
    <source>
        <dbReference type="ARBA" id="ARBA00023242"/>
    </source>
</evidence>
<accession>A0A3N4HUN0</accession>
<reference evidence="15 16" key="1">
    <citation type="journal article" date="2018" name="Nat. Ecol. Evol.">
        <title>Pezizomycetes genomes reveal the molecular basis of ectomycorrhizal truffle lifestyle.</title>
        <authorList>
            <person name="Murat C."/>
            <person name="Payen T."/>
            <person name="Noel B."/>
            <person name="Kuo A."/>
            <person name="Morin E."/>
            <person name="Chen J."/>
            <person name="Kohler A."/>
            <person name="Krizsan K."/>
            <person name="Balestrini R."/>
            <person name="Da Silva C."/>
            <person name="Montanini B."/>
            <person name="Hainaut M."/>
            <person name="Levati E."/>
            <person name="Barry K.W."/>
            <person name="Belfiori B."/>
            <person name="Cichocki N."/>
            <person name="Clum A."/>
            <person name="Dockter R.B."/>
            <person name="Fauchery L."/>
            <person name="Guy J."/>
            <person name="Iotti M."/>
            <person name="Le Tacon F."/>
            <person name="Lindquist E.A."/>
            <person name="Lipzen A."/>
            <person name="Malagnac F."/>
            <person name="Mello A."/>
            <person name="Molinier V."/>
            <person name="Miyauchi S."/>
            <person name="Poulain J."/>
            <person name="Riccioni C."/>
            <person name="Rubini A."/>
            <person name="Sitrit Y."/>
            <person name="Splivallo R."/>
            <person name="Traeger S."/>
            <person name="Wang M."/>
            <person name="Zifcakova L."/>
            <person name="Wipf D."/>
            <person name="Zambonelli A."/>
            <person name="Paolocci F."/>
            <person name="Nowrousian M."/>
            <person name="Ottonello S."/>
            <person name="Baldrian P."/>
            <person name="Spatafora J.W."/>
            <person name="Henrissat B."/>
            <person name="Nagy L.G."/>
            <person name="Aury J.M."/>
            <person name="Wincker P."/>
            <person name="Grigoriev I.V."/>
            <person name="Bonfante P."/>
            <person name="Martin F.M."/>
        </authorList>
    </citation>
    <scope>NUCLEOTIDE SEQUENCE [LARGE SCALE GENOMIC DNA]</scope>
    <source>
        <strain evidence="15 16">RN42</strain>
    </source>
</reference>
<dbReference type="SMART" id="SM00702">
    <property type="entry name" value="P4Hc"/>
    <property type="match status" value="1"/>
</dbReference>
<feature type="region of interest" description="Disordered" evidence="13">
    <location>
        <begin position="1"/>
        <end position="24"/>
    </location>
</feature>
<comment type="catalytic activity">
    <reaction evidence="11">
        <text>[ribosomal protein uS12]-(3S)-3-hydroxy-L-proline + 2-oxoglutarate + O2 = [ribosomal protein uS12]-(3S)-3,4-dihydroxy-L-proline + succinate + CO2</text>
        <dbReference type="Rhea" id="RHEA:54160"/>
        <dbReference type="Rhea" id="RHEA-COMP:13817"/>
        <dbReference type="Rhea" id="RHEA-COMP:13818"/>
        <dbReference type="ChEBI" id="CHEBI:15379"/>
        <dbReference type="ChEBI" id="CHEBI:16526"/>
        <dbReference type="ChEBI" id="CHEBI:16810"/>
        <dbReference type="ChEBI" id="CHEBI:30031"/>
        <dbReference type="ChEBI" id="CHEBI:85428"/>
        <dbReference type="ChEBI" id="CHEBI:138052"/>
    </reaction>
</comment>
<evidence type="ECO:0000256" key="1">
    <source>
        <dbReference type="ARBA" id="ARBA00001961"/>
    </source>
</evidence>
<evidence type="ECO:0000256" key="11">
    <source>
        <dbReference type="ARBA" id="ARBA00051966"/>
    </source>
</evidence>